<dbReference type="InterPro" id="IPR050352">
    <property type="entry name" value="ABCG_transporters"/>
</dbReference>
<evidence type="ECO:0000259" key="9">
    <source>
        <dbReference type="Pfam" id="PF01061"/>
    </source>
</evidence>
<dbReference type="Pfam" id="PF00005">
    <property type="entry name" value="ABC_tran"/>
    <property type="match status" value="1"/>
</dbReference>
<keyword evidence="11" id="KW-1185">Reference proteome</keyword>
<evidence type="ECO:0000313" key="10">
    <source>
        <dbReference type="EMBL" id="CAD7636452.1"/>
    </source>
</evidence>
<feature type="transmembrane region" description="Helical" evidence="7">
    <location>
        <begin position="367"/>
        <end position="387"/>
    </location>
</feature>
<dbReference type="SUPFAM" id="SSF52540">
    <property type="entry name" value="P-loop containing nucleoside triphosphate hydrolases"/>
    <property type="match status" value="1"/>
</dbReference>
<dbReference type="Gene3D" id="3.40.50.300">
    <property type="entry name" value="P-loop containing nucleotide triphosphate hydrolases"/>
    <property type="match status" value="1"/>
</dbReference>
<keyword evidence="6 7" id="KW-0472">Membrane</keyword>
<feature type="domain" description="ABC-2 type transporter transmembrane" evidence="9">
    <location>
        <begin position="255"/>
        <end position="480"/>
    </location>
</feature>
<dbReference type="Pfam" id="PF01061">
    <property type="entry name" value="ABC2_membrane"/>
    <property type="match status" value="1"/>
</dbReference>
<dbReference type="InterPro" id="IPR003439">
    <property type="entry name" value="ABC_transporter-like_ATP-bd"/>
</dbReference>
<evidence type="ECO:0008006" key="12">
    <source>
        <dbReference type="Google" id="ProtNLM"/>
    </source>
</evidence>
<dbReference type="EMBL" id="CAJPIZ010018779">
    <property type="protein sequence ID" value="CAG2116683.1"/>
    <property type="molecule type" value="Genomic_DNA"/>
</dbReference>
<comment type="similarity">
    <text evidence="2">Belongs to the ABC transporter superfamily. ABCG family. Eye pigment precursor importer (TC 3.A.1.204) subfamily.</text>
</comment>
<evidence type="ECO:0000256" key="5">
    <source>
        <dbReference type="ARBA" id="ARBA00022989"/>
    </source>
</evidence>
<organism evidence="10">
    <name type="scientific">Medioppia subpectinata</name>
    <dbReference type="NCBI Taxonomy" id="1979941"/>
    <lineage>
        <taxon>Eukaryota</taxon>
        <taxon>Metazoa</taxon>
        <taxon>Ecdysozoa</taxon>
        <taxon>Arthropoda</taxon>
        <taxon>Chelicerata</taxon>
        <taxon>Arachnida</taxon>
        <taxon>Acari</taxon>
        <taxon>Acariformes</taxon>
        <taxon>Sarcoptiformes</taxon>
        <taxon>Oribatida</taxon>
        <taxon>Brachypylina</taxon>
        <taxon>Oppioidea</taxon>
        <taxon>Oppiidae</taxon>
        <taxon>Medioppia</taxon>
    </lineage>
</organism>
<feature type="domain" description="ABC transporter" evidence="8">
    <location>
        <begin position="1"/>
        <end position="119"/>
    </location>
</feature>
<evidence type="ECO:0000256" key="7">
    <source>
        <dbReference type="SAM" id="Phobius"/>
    </source>
</evidence>
<evidence type="ECO:0000256" key="1">
    <source>
        <dbReference type="ARBA" id="ARBA00004141"/>
    </source>
</evidence>
<evidence type="ECO:0000256" key="2">
    <source>
        <dbReference type="ARBA" id="ARBA00005814"/>
    </source>
</evidence>
<feature type="transmembrane region" description="Helical" evidence="7">
    <location>
        <begin position="268"/>
        <end position="289"/>
    </location>
</feature>
<dbReference type="GO" id="GO:0140359">
    <property type="term" value="F:ABC-type transporter activity"/>
    <property type="evidence" value="ECO:0007669"/>
    <property type="project" value="InterPro"/>
</dbReference>
<keyword evidence="5 7" id="KW-1133">Transmembrane helix</keyword>
<evidence type="ECO:0000256" key="3">
    <source>
        <dbReference type="ARBA" id="ARBA00022448"/>
    </source>
</evidence>
<reference evidence="10" key="1">
    <citation type="submission" date="2020-11" db="EMBL/GenBank/DDBJ databases">
        <authorList>
            <person name="Tran Van P."/>
        </authorList>
    </citation>
    <scope>NUCLEOTIDE SEQUENCE</scope>
</reference>
<keyword evidence="4 7" id="KW-0812">Transmembrane</keyword>
<protein>
    <recommendedName>
        <fullName evidence="12">ABC transporter domain-containing protein</fullName>
    </recommendedName>
</protein>
<proteinExistence type="inferred from homology"/>
<dbReference type="InterPro" id="IPR013525">
    <property type="entry name" value="ABC2_TM"/>
</dbReference>
<comment type="subcellular location">
    <subcellularLocation>
        <location evidence="1">Membrane</location>
        <topology evidence="1">Multi-pass membrane protein</topology>
    </subcellularLocation>
</comment>
<accession>A0A7R9L802</accession>
<dbReference type="PANTHER" id="PTHR48041">
    <property type="entry name" value="ABC TRANSPORTER G FAMILY MEMBER 28"/>
    <property type="match status" value="1"/>
</dbReference>
<dbReference type="GO" id="GO:0016887">
    <property type="term" value="F:ATP hydrolysis activity"/>
    <property type="evidence" value="ECO:0007669"/>
    <property type="project" value="InterPro"/>
</dbReference>
<feature type="transmembrane region" description="Helical" evidence="7">
    <location>
        <begin position="432"/>
        <end position="453"/>
    </location>
</feature>
<name>A0A7R9L802_9ACAR</name>
<feature type="transmembrane region" description="Helical" evidence="7">
    <location>
        <begin position="399"/>
        <end position="426"/>
    </location>
</feature>
<evidence type="ECO:0000256" key="4">
    <source>
        <dbReference type="ARBA" id="ARBA00022692"/>
    </source>
</evidence>
<feature type="transmembrane region" description="Helical" evidence="7">
    <location>
        <begin position="465"/>
        <end position="484"/>
    </location>
</feature>
<dbReference type="GO" id="GO:0005524">
    <property type="term" value="F:ATP binding"/>
    <property type="evidence" value="ECO:0007669"/>
    <property type="project" value="InterPro"/>
</dbReference>
<dbReference type="GO" id="GO:0016020">
    <property type="term" value="C:membrane"/>
    <property type="evidence" value="ECO:0007669"/>
    <property type="project" value="UniProtKB-SubCell"/>
</dbReference>
<dbReference type="InterPro" id="IPR027417">
    <property type="entry name" value="P-loop_NTPase"/>
</dbReference>
<evidence type="ECO:0000313" key="11">
    <source>
        <dbReference type="Proteomes" id="UP000759131"/>
    </source>
</evidence>
<dbReference type="OrthoDB" id="10042850at2759"/>
<dbReference type="AlphaFoldDB" id="A0A7R9L802"/>
<dbReference type="PANTHER" id="PTHR48041:SF91">
    <property type="entry name" value="ABC TRANSPORTER G FAMILY MEMBER 28"/>
    <property type="match status" value="1"/>
</dbReference>
<dbReference type="EMBL" id="OC873354">
    <property type="protein sequence ID" value="CAD7636452.1"/>
    <property type="molecule type" value="Genomic_DNA"/>
</dbReference>
<evidence type="ECO:0000256" key="6">
    <source>
        <dbReference type="ARBA" id="ARBA00023136"/>
    </source>
</evidence>
<sequence length="558" mass="62437">MGPSGAGKTTLLKCLNGQNNRGLSDRSMIYAINNRNIRLCFIKSNVWEHLLSGLTVRQTLLYASRLKNSRITSQLNHNKIVWDLMSELVISDTADNRVETCSGGEQKRIPNMLCIDEPTSGLDSNAAEVIINCLKVLSRRHGMTIIASIHQPNNDILHTFDTVYVLAKGGVCLYSGVPHHLRQHLKDNGIECNENQVPIEVLLTIASKDKSNTTIFNNKHENDVNCESITQTNLRPVFGSLSISKRFSFVDMYYLLSRSLIHTFRCQWVSLLLQFICFQMLAIVMKYCFTADIILPDGCVELEFGAECYQTEADILNEKLIKLNIKYNTCLLLSVAFVVLIVMSVTFGSDFRVFRSQQQNGWYSTGTYLWCRTIVDLIPVLMALPLFCWLTNLYNTMTFYVFAFALNLLVIMCTQSVSQLSALLFINEPKVALIFAILIQVVTVFLGNSLIPVKELHYTLQALSHLSYSRLSFECFVIMIYGLGRCQAPQISTVLYGMEIDDDIFWPNIVHLVGVCVLLKLLAVSVGSGVLGGKEKRILCGICGAFTSGSLNALMGSS</sequence>
<feature type="transmembrane region" description="Helical" evidence="7">
    <location>
        <begin position="538"/>
        <end position="555"/>
    </location>
</feature>
<dbReference type="Proteomes" id="UP000759131">
    <property type="component" value="Unassembled WGS sequence"/>
</dbReference>
<feature type="transmembrane region" description="Helical" evidence="7">
    <location>
        <begin position="329"/>
        <end position="347"/>
    </location>
</feature>
<keyword evidence="3" id="KW-0813">Transport</keyword>
<feature type="non-terminal residue" evidence="10">
    <location>
        <position position="558"/>
    </location>
</feature>
<feature type="transmembrane region" description="Helical" evidence="7">
    <location>
        <begin position="504"/>
        <end position="526"/>
    </location>
</feature>
<evidence type="ECO:0000259" key="8">
    <source>
        <dbReference type="Pfam" id="PF00005"/>
    </source>
</evidence>
<gene>
    <name evidence="10" type="ORF">OSB1V03_LOCUS16642</name>
</gene>